<evidence type="ECO:0000313" key="1">
    <source>
        <dbReference type="EMBL" id="SDH58754.1"/>
    </source>
</evidence>
<dbReference type="CDD" id="cd03358">
    <property type="entry name" value="LbH_WxcM_N_like"/>
    <property type="match status" value="1"/>
</dbReference>
<dbReference type="AlphaFoldDB" id="A0A1G8DM22"/>
<dbReference type="GO" id="GO:0016740">
    <property type="term" value="F:transferase activity"/>
    <property type="evidence" value="ECO:0007669"/>
    <property type="project" value="UniProtKB-KW"/>
</dbReference>
<dbReference type="RefSeq" id="WP_175493639.1">
    <property type="nucleotide sequence ID" value="NZ_FNDE01000034.1"/>
</dbReference>
<dbReference type="InterPro" id="IPR011004">
    <property type="entry name" value="Trimer_LpxA-like_sf"/>
</dbReference>
<dbReference type="PANTHER" id="PTHR43300:SF4">
    <property type="entry name" value="ACYL-[ACYL-CARRIER-PROTEIN]--UDP-N-ACETYLGLUCOSAMINE O-ACYLTRANSFERASE"/>
    <property type="match status" value="1"/>
</dbReference>
<dbReference type="Pfam" id="PF00132">
    <property type="entry name" value="Hexapep"/>
    <property type="match status" value="2"/>
</dbReference>
<organism evidence="1 2">
    <name type="scientific">Aneurinibacillus thermoaerophilus</name>
    <dbReference type="NCBI Taxonomy" id="143495"/>
    <lineage>
        <taxon>Bacteria</taxon>
        <taxon>Bacillati</taxon>
        <taxon>Bacillota</taxon>
        <taxon>Bacilli</taxon>
        <taxon>Bacillales</taxon>
        <taxon>Paenibacillaceae</taxon>
        <taxon>Aneurinibacillus group</taxon>
        <taxon>Aneurinibacillus</taxon>
    </lineage>
</organism>
<dbReference type="Proteomes" id="UP000198956">
    <property type="component" value="Unassembled WGS sequence"/>
</dbReference>
<dbReference type="Pfam" id="PF14602">
    <property type="entry name" value="Hexapep_2"/>
    <property type="match status" value="1"/>
</dbReference>
<keyword evidence="1" id="KW-0808">Transferase</keyword>
<dbReference type="SMR" id="A0A1G8DM22"/>
<evidence type="ECO:0000313" key="2">
    <source>
        <dbReference type="Proteomes" id="UP000198956"/>
    </source>
</evidence>
<dbReference type="Gene3D" id="2.160.10.10">
    <property type="entry name" value="Hexapeptide repeat proteins"/>
    <property type="match status" value="1"/>
</dbReference>
<reference evidence="1 2" key="1">
    <citation type="submission" date="2016-10" db="EMBL/GenBank/DDBJ databases">
        <authorList>
            <person name="de Groot N.N."/>
        </authorList>
    </citation>
    <scope>NUCLEOTIDE SEQUENCE [LARGE SCALE GENOMIC DNA]</scope>
    <source>
        <strain evidence="1 2">L 420-91</strain>
    </source>
</reference>
<dbReference type="InterPro" id="IPR050179">
    <property type="entry name" value="Trans_hexapeptide_repeat"/>
</dbReference>
<dbReference type="SUPFAM" id="SSF51161">
    <property type="entry name" value="Trimeric LpxA-like enzymes"/>
    <property type="match status" value="1"/>
</dbReference>
<name>A0A1G8DM22_ANETH</name>
<dbReference type="PANTHER" id="PTHR43300">
    <property type="entry name" value="ACETYLTRANSFERASE"/>
    <property type="match status" value="1"/>
</dbReference>
<protein>
    <submittedName>
        <fullName evidence="1">Transferase hexapeptide (Six repeat-containing protein)</fullName>
    </submittedName>
</protein>
<dbReference type="KEGG" id="ag:AAS55721"/>
<dbReference type="EMBL" id="FNDE01000034">
    <property type="protein sequence ID" value="SDH58754.1"/>
    <property type="molecule type" value="Genomic_DNA"/>
</dbReference>
<sequence>MSSSSETCFVHPNAIVETKKIGNNTRIWAFVHILPQAMIGDNCNICDHCFIENDVFIGNNVTVKSGIYIWDGVYIEDNVFLGPNVVFTNDVFPRSKVYPESFGRTIVKKGASIGANSVIVAGNIIGEYAMVGAGSVVTRDIPDYALAYGNPARIKGYVCQCTSKLKFIDNQAVCQCGKRYKYADGIVSQLII</sequence>
<dbReference type="InterPro" id="IPR001451">
    <property type="entry name" value="Hexapep"/>
</dbReference>
<accession>A0A1G8DM22</accession>
<proteinExistence type="predicted"/>
<gene>
    <name evidence="1" type="ORF">SAMN04489735_103436</name>
</gene>